<dbReference type="Proteomes" id="UP001232445">
    <property type="component" value="Unassembled WGS sequence"/>
</dbReference>
<dbReference type="RefSeq" id="WP_307338431.1">
    <property type="nucleotide sequence ID" value="NZ_JAUSUQ010000006.1"/>
</dbReference>
<keyword evidence="2" id="KW-1185">Reference proteome</keyword>
<evidence type="ECO:0000313" key="1">
    <source>
        <dbReference type="EMBL" id="MDQ0339049.1"/>
    </source>
</evidence>
<accession>A0ABU0CT49</accession>
<evidence type="ECO:0000313" key="2">
    <source>
        <dbReference type="Proteomes" id="UP001232445"/>
    </source>
</evidence>
<comment type="caution">
    <text evidence="1">The sequence shown here is derived from an EMBL/GenBank/DDBJ whole genome shotgun (WGS) entry which is preliminary data.</text>
</comment>
<dbReference type="EMBL" id="JAUSUQ010000006">
    <property type="protein sequence ID" value="MDQ0339049.1"/>
    <property type="molecule type" value="Genomic_DNA"/>
</dbReference>
<name>A0ABU0CT49_9BACI</name>
<protein>
    <submittedName>
        <fullName evidence="1">Uncharacterized protein</fullName>
    </submittedName>
</protein>
<reference evidence="1 2" key="1">
    <citation type="submission" date="2023-07" db="EMBL/GenBank/DDBJ databases">
        <title>Genomic Encyclopedia of Type Strains, Phase IV (KMG-IV): sequencing the most valuable type-strain genomes for metagenomic binning, comparative biology and taxonomic classification.</title>
        <authorList>
            <person name="Goeker M."/>
        </authorList>
    </citation>
    <scope>NUCLEOTIDE SEQUENCE [LARGE SCALE GENOMIC DNA]</scope>
    <source>
        <strain evidence="1 2">DSM 17740</strain>
    </source>
</reference>
<organism evidence="1 2">
    <name type="scientific">Caldalkalibacillus uzonensis</name>
    <dbReference type="NCBI Taxonomy" id="353224"/>
    <lineage>
        <taxon>Bacteria</taxon>
        <taxon>Bacillati</taxon>
        <taxon>Bacillota</taxon>
        <taxon>Bacilli</taxon>
        <taxon>Bacillales</taxon>
        <taxon>Bacillaceae</taxon>
        <taxon>Caldalkalibacillus</taxon>
    </lineage>
</organism>
<proteinExistence type="predicted"/>
<gene>
    <name evidence="1" type="ORF">J2S00_001835</name>
</gene>
<sequence>MRSVKANNEELNLQEIKKDLKNKLRVCYELDLTRCTDYQRLICSEIQNVARLVLYHAYHGFQISKTYQLKKSTAPETFQRLVSYLNKGVSNKGIDQAVLDLLQVYVKNMQQSDKNKSELDQSIMLYLIYFTLVELGLDHEKYRFCLLKNWLKNNFELTVFAQKEEDIDKMSKLIGEVFPSLTE</sequence>